<dbReference type="EMBL" id="JQCL01000089">
    <property type="protein sequence ID" value="KRO08055.1"/>
    <property type="molecule type" value="Genomic_DNA"/>
</dbReference>
<dbReference type="PATRIC" id="fig|942150.3.peg.934"/>
<keyword evidence="3" id="KW-1185">Reference proteome</keyword>
<evidence type="ECO:0000313" key="3">
    <source>
        <dbReference type="Proteomes" id="UP000051783"/>
    </source>
</evidence>
<reference evidence="2 3" key="1">
    <citation type="journal article" date="2015" name="Genome Announc.">
        <title>Expanding the biotechnology potential of lactobacilli through comparative genomics of 213 strains and associated genera.</title>
        <authorList>
            <person name="Sun Z."/>
            <person name="Harris H.M."/>
            <person name="McCann A."/>
            <person name="Guo C."/>
            <person name="Argimon S."/>
            <person name="Zhang W."/>
            <person name="Yang X."/>
            <person name="Jeffery I.B."/>
            <person name="Cooney J.C."/>
            <person name="Kagawa T.F."/>
            <person name="Liu W."/>
            <person name="Song Y."/>
            <person name="Salvetti E."/>
            <person name="Wrobel A."/>
            <person name="Rasinkangas P."/>
            <person name="Parkhill J."/>
            <person name="Rea M.C."/>
            <person name="O'Sullivan O."/>
            <person name="Ritari J."/>
            <person name="Douillard F.P."/>
            <person name="Paul Ross R."/>
            <person name="Yang R."/>
            <person name="Briner A.E."/>
            <person name="Felis G.E."/>
            <person name="de Vos W.M."/>
            <person name="Barrangou R."/>
            <person name="Klaenhammer T.R."/>
            <person name="Caufield P.W."/>
            <person name="Cui Y."/>
            <person name="Zhang H."/>
            <person name="O'Toole P.W."/>
        </authorList>
    </citation>
    <scope>NUCLEOTIDE SEQUENCE [LARGE SCALE GENOMIC DNA]</scope>
    <source>
        <strain evidence="2 3">LMG 26013</strain>
    </source>
</reference>
<feature type="region of interest" description="Disordered" evidence="1">
    <location>
        <begin position="79"/>
        <end position="100"/>
    </location>
</feature>
<comment type="caution">
    <text evidence="2">The sequence shown here is derived from an EMBL/GenBank/DDBJ whole genome shotgun (WGS) entry which is preliminary data.</text>
</comment>
<protein>
    <submittedName>
        <fullName evidence="2">Uncharacterized protein</fullName>
    </submittedName>
</protein>
<name>A0A0R2M3U5_9LACO</name>
<evidence type="ECO:0000256" key="1">
    <source>
        <dbReference type="SAM" id="MobiDB-lite"/>
    </source>
</evidence>
<organism evidence="2 3">
    <name type="scientific">Lactiplantibacillus xiangfangensis</name>
    <dbReference type="NCBI Taxonomy" id="942150"/>
    <lineage>
        <taxon>Bacteria</taxon>
        <taxon>Bacillati</taxon>
        <taxon>Bacillota</taxon>
        <taxon>Bacilli</taxon>
        <taxon>Lactobacillales</taxon>
        <taxon>Lactobacillaceae</taxon>
        <taxon>Lactiplantibacillus</taxon>
    </lineage>
</organism>
<evidence type="ECO:0000313" key="2">
    <source>
        <dbReference type="EMBL" id="KRO08055.1"/>
    </source>
</evidence>
<accession>A0A0R2M3U5</accession>
<proteinExistence type="predicted"/>
<gene>
    <name evidence="2" type="ORF">IV64_GL000905</name>
</gene>
<feature type="compositionally biased region" description="Polar residues" evidence="1">
    <location>
        <begin position="79"/>
        <end position="89"/>
    </location>
</feature>
<dbReference type="Proteomes" id="UP000051783">
    <property type="component" value="Unassembled WGS sequence"/>
</dbReference>
<dbReference type="AlphaFoldDB" id="A0A0R2M3U5"/>
<sequence>MMTKKTNKIIIGAISILLILFFAVKVTLWGREVYLNSDDHISSVVTKKTNNILSKHDLSEMKQLASDAKTYNLLKQTSKSTKAENTSGYQGKEDSMPSYTTEIDGKNVNIQITRTGKYDWGIRRIEEQ</sequence>